<feature type="region of interest" description="Disordered" evidence="10">
    <location>
        <begin position="841"/>
        <end position="860"/>
    </location>
</feature>
<keyword evidence="3" id="KW-0678">Repressor</keyword>
<proteinExistence type="inferred from homology"/>
<evidence type="ECO:0000256" key="8">
    <source>
        <dbReference type="ARBA" id="ARBA00023163"/>
    </source>
</evidence>
<feature type="compositionally biased region" description="Acidic residues" evidence="10">
    <location>
        <begin position="89"/>
        <end position="105"/>
    </location>
</feature>
<dbReference type="Pfam" id="PF13919">
    <property type="entry name" value="ASXH"/>
    <property type="match status" value="1"/>
</dbReference>
<dbReference type="Proteomes" id="UP001186944">
    <property type="component" value="Unassembled WGS sequence"/>
</dbReference>
<feature type="compositionally biased region" description="Low complexity" evidence="10">
    <location>
        <begin position="842"/>
        <end position="858"/>
    </location>
</feature>
<dbReference type="PANTHER" id="PTHR13578:SF20">
    <property type="entry name" value="POLYCOMB PROTEIN ASX"/>
    <property type="match status" value="1"/>
</dbReference>
<dbReference type="GO" id="GO:0009887">
    <property type="term" value="P:animal organ morphogenesis"/>
    <property type="evidence" value="ECO:0007669"/>
    <property type="project" value="TreeGrafter"/>
</dbReference>
<organism evidence="12 13">
    <name type="scientific">Pinctada imbricata</name>
    <name type="common">Atlantic pearl-oyster</name>
    <name type="synonym">Pinctada martensii</name>
    <dbReference type="NCBI Taxonomy" id="66713"/>
    <lineage>
        <taxon>Eukaryota</taxon>
        <taxon>Metazoa</taxon>
        <taxon>Spiralia</taxon>
        <taxon>Lophotrochozoa</taxon>
        <taxon>Mollusca</taxon>
        <taxon>Bivalvia</taxon>
        <taxon>Autobranchia</taxon>
        <taxon>Pteriomorphia</taxon>
        <taxon>Pterioida</taxon>
        <taxon>Pterioidea</taxon>
        <taxon>Pteriidae</taxon>
        <taxon>Pinctada</taxon>
    </lineage>
</organism>
<dbReference type="InterPro" id="IPR026905">
    <property type="entry name" value="ASX-like_PHD"/>
</dbReference>
<feature type="compositionally biased region" description="Polar residues" evidence="10">
    <location>
        <begin position="115"/>
        <end position="125"/>
    </location>
</feature>
<evidence type="ECO:0000256" key="1">
    <source>
        <dbReference type="ARBA" id="ARBA00004123"/>
    </source>
</evidence>
<accession>A0AA89BP58</accession>
<evidence type="ECO:0000259" key="11">
    <source>
        <dbReference type="PROSITE" id="PS51916"/>
    </source>
</evidence>
<dbReference type="Pfam" id="PF13922">
    <property type="entry name" value="PHD_3"/>
    <property type="match status" value="1"/>
</dbReference>
<name>A0AA89BP58_PINIB</name>
<sequence length="1014" mass="109928">SGSVPLACLNSCLHAYSRGRDSMFYKVAGRSGVYYGLMSDRPEGSQLLEVPDDFNEELEREKLFKDRRKENAVMCLKLPSWVRTIPPSESDDEDPIVVDNQDEEPPQTALEQPKSGGNLTSQQSATKKKRPDYPRIIIKPVLPPKEEEKLPNQISDKSAGKLENGLPNGPESLDDKTDTSSDNGKTSSSLGFQKTQTMREMLAGIPGISMKPRKSRNRKLSHAAQIAQTKEGCIDLETPDSILVNTNLRALIGRHTFNMLPTHYQYKLLHLLPECDRIIDSDSRFRLSTTAFNNEFFAKSCEEWRERLSEGEFTPENQLKMKQDEEKEQNKIDPWKAKHFEHVWGRKRSVNYTVPKADIPSPPTPGLSTKLKIKQPLKKSKTLVSTLIRQEKVSQAVRMGYRVSDSNKPDYHSATSVGSYKGYDPTNQQIQSSDNLGSLKRSSDDEEFIIGELSPSKRTKVMVATEKPNSPLKTVISVCSANQTATITSPVRISDASTESSMPNTFNLLHNTNIPTSASNSSVNTLSAVSKNPVIQAALASRNTPSPVVAVRSPPQTRTLAQIRSLQNVARQQSTNQTRTLAQIKAETKLRVQMRNQQSRNAQSGRQLPNILHGKPKPVAKPPPQNILPDAPETTEDGVKLRRSLQICQDVIIKSGSNQFQMDADGKVKSVVSTAEATKTSDTQKTLSKTETVSAMLSRNAMMQQKPSVGSSSLSGSLPSIAGLLAATSSRQPEGTHQLVPIQTAVPSPTVTSRVVPVPSHTKFLVPSVAPNTSIGTSNLVQILNSAPAAHLVSTAQILPSRASSAPPQNEMKLSDNKPTTIVRSASVGLHNSPQHQQIPVSLLQSQQTQSTSSDSQLKMSQDRLHFLSKSGTATPPGSNGSQNAIHTVSSTGNPANGGRITSPQMAKVVVCSATQFVNQIVRENSIAGTPMTQASVVTMPASAGGTTKLVIPTSVLTGALAGSDSSNCACSLKAMIMCKKCGAFCHHDCIGPSKLCVTCLRSLPEKNGVGVIL</sequence>
<evidence type="ECO:0000256" key="2">
    <source>
        <dbReference type="ARBA" id="ARBA00006391"/>
    </source>
</evidence>
<evidence type="ECO:0000313" key="13">
    <source>
        <dbReference type="Proteomes" id="UP001186944"/>
    </source>
</evidence>
<reference evidence="12" key="1">
    <citation type="submission" date="2019-08" db="EMBL/GenBank/DDBJ databases">
        <title>The improved chromosome-level genome for the pearl oyster Pinctada fucata martensii using PacBio sequencing and Hi-C.</title>
        <authorList>
            <person name="Zheng Z."/>
        </authorList>
    </citation>
    <scope>NUCLEOTIDE SEQUENCE</scope>
    <source>
        <strain evidence="12">ZZ-2019</strain>
        <tissue evidence="12">Adductor muscle</tissue>
    </source>
</reference>
<feature type="non-terminal residue" evidence="12">
    <location>
        <position position="1"/>
    </location>
</feature>
<dbReference type="InterPro" id="IPR028020">
    <property type="entry name" value="ASX_DEUBAD_dom"/>
</dbReference>
<dbReference type="AlphaFoldDB" id="A0AA89BP58"/>
<feature type="region of interest" description="Disordered" evidence="10">
    <location>
        <begin position="83"/>
        <end position="194"/>
    </location>
</feature>
<dbReference type="PANTHER" id="PTHR13578">
    <property type="entry name" value="ADDITIONAL SEX COMBS LIKE PROTEIN ASXL"/>
    <property type="match status" value="1"/>
</dbReference>
<dbReference type="EMBL" id="VSWD01000010">
    <property type="protein sequence ID" value="KAK3090145.1"/>
    <property type="molecule type" value="Genomic_DNA"/>
</dbReference>
<protein>
    <recommendedName>
        <fullName evidence="11">DEUBAD domain-containing protein</fullName>
    </recommendedName>
</protein>
<evidence type="ECO:0000256" key="3">
    <source>
        <dbReference type="ARBA" id="ARBA00022491"/>
    </source>
</evidence>
<evidence type="ECO:0000313" key="12">
    <source>
        <dbReference type="EMBL" id="KAK3090145.1"/>
    </source>
</evidence>
<keyword evidence="5" id="KW-0863">Zinc-finger</keyword>
<dbReference type="InterPro" id="IPR024811">
    <property type="entry name" value="ASX/ASX-like"/>
</dbReference>
<dbReference type="GO" id="GO:0035517">
    <property type="term" value="C:PR-DUB complex"/>
    <property type="evidence" value="ECO:0007669"/>
    <property type="project" value="TreeGrafter"/>
</dbReference>
<keyword evidence="9" id="KW-0539">Nucleus</keyword>
<evidence type="ECO:0000256" key="4">
    <source>
        <dbReference type="ARBA" id="ARBA00022723"/>
    </source>
</evidence>
<evidence type="ECO:0000256" key="9">
    <source>
        <dbReference type="ARBA" id="ARBA00023242"/>
    </source>
</evidence>
<evidence type="ECO:0000256" key="6">
    <source>
        <dbReference type="ARBA" id="ARBA00022833"/>
    </source>
</evidence>
<keyword evidence="13" id="KW-1185">Reference proteome</keyword>
<dbReference type="PROSITE" id="PS51916">
    <property type="entry name" value="DEUBAD"/>
    <property type="match status" value="1"/>
</dbReference>
<feature type="compositionally biased region" description="Polar residues" evidence="10">
    <location>
        <begin position="180"/>
        <end position="194"/>
    </location>
</feature>
<keyword evidence="6" id="KW-0862">Zinc</keyword>
<evidence type="ECO:0000256" key="10">
    <source>
        <dbReference type="SAM" id="MobiDB-lite"/>
    </source>
</evidence>
<feature type="region of interest" description="Disordered" evidence="10">
    <location>
        <begin position="404"/>
        <end position="441"/>
    </location>
</feature>
<dbReference type="GO" id="GO:0045944">
    <property type="term" value="P:positive regulation of transcription by RNA polymerase II"/>
    <property type="evidence" value="ECO:0007669"/>
    <property type="project" value="TreeGrafter"/>
</dbReference>
<comment type="subcellular location">
    <subcellularLocation>
        <location evidence="1">Nucleus</location>
    </subcellularLocation>
</comment>
<dbReference type="GO" id="GO:0008270">
    <property type="term" value="F:zinc ion binding"/>
    <property type="evidence" value="ECO:0007669"/>
    <property type="project" value="UniProtKB-KW"/>
</dbReference>
<feature type="compositionally biased region" description="Polar residues" evidence="10">
    <location>
        <begin position="425"/>
        <end position="436"/>
    </location>
</feature>
<keyword evidence="8" id="KW-0804">Transcription</keyword>
<comment type="similarity">
    <text evidence="2">Belongs to the Asx family.</text>
</comment>
<keyword evidence="4" id="KW-0479">Metal-binding</keyword>
<comment type="caution">
    <text evidence="12">The sequence shown here is derived from an EMBL/GenBank/DDBJ whole genome shotgun (WGS) entry which is preliminary data.</text>
</comment>
<gene>
    <name evidence="12" type="ORF">FSP39_009486</name>
</gene>
<feature type="compositionally biased region" description="Polar residues" evidence="10">
    <location>
        <begin position="595"/>
        <end position="607"/>
    </location>
</feature>
<feature type="compositionally biased region" description="Polar residues" evidence="10">
    <location>
        <begin position="870"/>
        <end position="900"/>
    </location>
</feature>
<feature type="region of interest" description="Disordered" evidence="10">
    <location>
        <begin position="869"/>
        <end position="900"/>
    </location>
</feature>
<feature type="domain" description="DEUBAD" evidence="11">
    <location>
        <begin position="239"/>
        <end position="349"/>
    </location>
</feature>
<dbReference type="InterPro" id="IPR044867">
    <property type="entry name" value="DEUBAD_dom"/>
</dbReference>
<feature type="region of interest" description="Disordered" evidence="10">
    <location>
        <begin position="595"/>
        <end position="638"/>
    </location>
</feature>
<keyword evidence="7" id="KW-0805">Transcription regulation</keyword>
<evidence type="ECO:0000256" key="7">
    <source>
        <dbReference type="ARBA" id="ARBA00023015"/>
    </source>
</evidence>
<dbReference type="GO" id="GO:0003682">
    <property type="term" value="F:chromatin binding"/>
    <property type="evidence" value="ECO:0007669"/>
    <property type="project" value="TreeGrafter"/>
</dbReference>
<evidence type="ECO:0000256" key="5">
    <source>
        <dbReference type="ARBA" id="ARBA00022771"/>
    </source>
</evidence>
<dbReference type="GO" id="GO:0003677">
    <property type="term" value="F:DNA binding"/>
    <property type="evidence" value="ECO:0007669"/>
    <property type="project" value="InterPro"/>
</dbReference>